<name>A0ABT2QKB1_9EURY</name>
<evidence type="ECO:0000256" key="5">
    <source>
        <dbReference type="ARBA" id="ARBA00023136"/>
    </source>
</evidence>
<dbReference type="Pfam" id="PF13440">
    <property type="entry name" value="Polysacc_synt_3"/>
    <property type="match status" value="1"/>
</dbReference>
<keyword evidence="5 6" id="KW-0472">Membrane</keyword>
<evidence type="ECO:0000256" key="3">
    <source>
        <dbReference type="ARBA" id="ARBA00022692"/>
    </source>
</evidence>
<protein>
    <submittedName>
        <fullName evidence="7">Flippase</fullName>
    </submittedName>
</protein>
<feature type="transmembrane region" description="Helical" evidence="6">
    <location>
        <begin position="304"/>
        <end position="324"/>
    </location>
</feature>
<evidence type="ECO:0000256" key="2">
    <source>
        <dbReference type="ARBA" id="ARBA00022475"/>
    </source>
</evidence>
<keyword evidence="8" id="KW-1185">Reference proteome</keyword>
<keyword evidence="4 6" id="KW-1133">Transmembrane helix</keyword>
<reference evidence="7 8" key="1">
    <citation type="submission" date="2022-09" db="EMBL/GenBank/DDBJ databases">
        <title>Enrichment on poylsaccharides allowed isolation of novel metabolic and taxonomic groups of Haloarchaea.</title>
        <authorList>
            <person name="Sorokin D.Y."/>
            <person name="Elcheninov A.G."/>
            <person name="Khizhniak T.V."/>
            <person name="Kolganova T.V."/>
            <person name="Kublanov I.V."/>
        </authorList>
    </citation>
    <scope>NUCLEOTIDE SEQUENCE [LARGE SCALE GENOMIC DNA]</scope>
    <source>
        <strain evidence="7 8">AArc-m2/3/4</strain>
    </source>
</reference>
<dbReference type="Proteomes" id="UP001320972">
    <property type="component" value="Unassembled WGS sequence"/>
</dbReference>
<keyword evidence="3 6" id="KW-0812">Transmembrane</keyword>
<comment type="subcellular location">
    <subcellularLocation>
        <location evidence="1">Cell membrane</location>
        <topology evidence="1">Multi-pass membrane protein</topology>
    </subcellularLocation>
</comment>
<feature type="transmembrane region" description="Helical" evidence="6">
    <location>
        <begin position="426"/>
        <end position="445"/>
    </location>
</feature>
<dbReference type="RefSeq" id="WP_338009093.1">
    <property type="nucleotide sequence ID" value="NZ_JAOPKB010000018.1"/>
</dbReference>
<dbReference type="CDD" id="cd13128">
    <property type="entry name" value="MATE_Wzx_like"/>
    <property type="match status" value="1"/>
</dbReference>
<evidence type="ECO:0000256" key="6">
    <source>
        <dbReference type="SAM" id="Phobius"/>
    </source>
</evidence>
<sequence length="486" mass="52017">MRRDLVTSITAEFGGRVFHAVIAGVLLVFLTRTLGAETYGIFALAVSICAFSRLFSELGIAPSAARYVAGFKDTQPGAASIVVRESLTFAVVAAVTVSLLLVVSADWIGALLDEPALSGVILVGAGYVAFYSLHRYNRTLLQGFEKVAGSAKLHVMEAIFTGLCVIVVVLYEPSAMAAMFGYTVGFGAVALVGLYLVNVAHKPANTTSLSRSEIRLQILKYNVPLSVTRLSNEIDRQVDILLVGYLLNPLAVAFYMIGKEISRLIGVPAASIGFALSPTYGAIKATGNVDRAASIYEESLNNVLIFYIPACLGIALIAETMILNVFGDEYVGAITVVQILSLFIFFEGLAYISSEALDYLGRARTRALIYSIAAVSNFCLNLVLIPMIGVEGAAIATVITHGTYSLLTVYLVYTELSFSFSTVRRNFVRVLTVSLLMGVAVYILLQLSTGFTALLLGIGVGGGIWIVGCHALDLFDYKQLIAMVRG</sequence>
<evidence type="ECO:0000256" key="4">
    <source>
        <dbReference type="ARBA" id="ARBA00022989"/>
    </source>
</evidence>
<feature type="transmembrane region" description="Helical" evidence="6">
    <location>
        <begin position="394"/>
        <end position="414"/>
    </location>
</feature>
<evidence type="ECO:0000256" key="1">
    <source>
        <dbReference type="ARBA" id="ARBA00004651"/>
    </source>
</evidence>
<feature type="transmembrane region" description="Helical" evidence="6">
    <location>
        <begin position="177"/>
        <end position="197"/>
    </location>
</feature>
<evidence type="ECO:0000313" key="8">
    <source>
        <dbReference type="Proteomes" id="UP001320972"/>
    </source>
</evidence>
<dbReference type="EMBL" id="JAOPKB010000018">
    <property type="protein sequence ID" value="MCU4975355.1"/>
    <property type="molecule type" value="Genomic_DNA"/>
</dbReference>
<proteinExistence type="predicted"/>
<keyword evidence="2" id="KW-1003">Cell membrane</keyword>
<feature type="transmembrane region" description="Helical" evidence="6">
    <location>
        <begin position="451"/>
        <end position="475"/>
    </location>
</feature>
<accession>A0ABT2QKB1</accession>
<feature type="transmembrane region" description="Helical" evidence="6">
    <location>
        <begin position="12"/>
        <end position="32"/>
    </location>
</feature>
<dbReference type="InterPro" id="IPR050833">
    <property type="entry name" value="Poly_Biosynth_Transport"/>
</dbReference>
<feature type="transmembrane region" description="Helical" evidence="6">
    <location>
        <begin position="116"/>
        <end position="133"/>
    </location>
</feature>
<feature type="transmembrane region" description="Helical" evidence="6">
    <location>
        <begin position="367"/>
        <end position="388"/>
    </location>
</feature>
<dbReference type="PANTHER" id="PTHR30250">
    <property type="entry name" value="PST FAMILY PREDICTED COLANIC ACID TRANSPORTER"/>
    <property type="match status" value="1"/>
</dbReference>
<feature type="transmembrane region" description="Helical" evidence="6">
    <location>
        <begin position="153"/>
        <end position="171"/>
    </location>
</feature>
<gene>
    <name evidence="7" type="ORF">OB955_21880</name>
</gene>
<feature type="transmembrane region" description="Helical" evidence="6">
    <location>
        <begin position="38"/>
        <end position="56"/>
    </location>
</feature>
<dbReference type="PANTHER" id="PTHR30250:SF11">
    <property type="entry name" value="O-ANTIGEN TRANSPORTER-RELATED"/>
    <property type="match status" value="1"/>
</dbReference>
<evidence type="ECO:0000313" key="7">
    <source>
        <dbReference type="EMBL" id="MCU4975355.1"/>
    </source>
</evidence>
<comment type="caution">
    <text evidence="7">The sequence shown here is derived from an EMBL/GenBank/DDBJ whole genome shotgun (WGS) entry which is preliminary data.</text>
</comment>
<feature type="transmembrane region" description="Helical" evidence="6">
    <location>
        <begin position="264"/>
        <end position="283"/>
    </location>
</feature>
<feature type="transmembrane region" description="Helical" evidence="6">
    <location>
        <begin position="330"/>
        <end position="346"/>
    </location>
</feature>
<organism evidence="7 8">
    <name type="scientific">Natronoglomus mannanivorans</name>
    <dbReference type="NCBI Taxonomy" id="2979990"/>
    <lineage>
        <taxon>Archaea</taxon>
        <taxon>Methanobacteriati</taxon>
        <taxon>Methanobacteriota</taxon>
        <taxon>Stenosarchaea group</taxon>
        <taxon>Halobacteria</taxon>
        <taxon>Halobacteriales</taxon>
        <taxon>Natrialbaceae</taxon>
        <taxon>Natronoglomus</taxon>
    </lineage>
</organism>
<feature type="transmembrane region" description="Helical" evidence="6">
    <location>
        <begin position="87"/>
        <end position="110"/>
    </location>
</feature>
<feature type="transmembrane region" description="Helical" evidence="6">
    <location>
        <begin position="238"/>
        <end position="258"/>
    </location>
</feature>